<keyword evidence="3" id="KW-1185">Reference proteome</keyword>
<gene>
    <name evidence="2" type="ORF">LzC2_33420</name>
</gene>
<comment type="caution">
    <text evidence="2">The sequence shown here is derived from an EMBL/GenBank/DDBJ whole genome shotgun (WGS) entry which is preliminary data.</text>
</comment>
<organism evidence="2 3">
    <name type="scientific">Alienimonas chondri</name>
    <dbReference type="NCBI Taxonomy" id="2681879"/>
    <lineage>
        <taxon>Bacteria</taxon>
        <taxon>Pseudomonadati</taxon>
        <taxon>Planctomycetota</taxon>
        <taxon>Planctomycetia</taxon>
        <taxon>Planctomycetales</taxon>
        <taxon>Planctomycetaceae</taxon>
        <taxon>Alienimonas</taxon>
    </lineage>
</organism>
<sequence length="276" mass="30244">MPLIAAAFLACYAPPTIAAAAAASYQPPGIYECECPITYYEIPGENGAPSAYYTELYSALCFDSTGEPDNCEYADSYVVEDKIEEVCPDGCIEEWPAPVTATAKADGDGAGGDAAAEPELKPEAVEKRVRNSDPYRVVGPRDWKESIKTTDQWTIEDATAAYVTTPDFVKGEAITRGRTLILVKLHFVPQGDNKKPAFYSRIGFEADRNNPNVPESAPALARRNNTVLRRRAVNGPAETSDYSYDVVYRGNVYLVRSQNVLRPEGAQVKPSDRREN</sequence>
<dbReference type="Proteomes" id="UP000609651">
    <property type="component" value="Unassembled WGS sequence"/>
</dbReference>
<dbReference type="RefSeq" id="WP_171189079.1">
    <property type="nucleotide sequence ID" value="NZ_WTPX01000132.1"/>
</dbReference>
<dbReference type="EMBL" id="WTPX01000132">
    <property type="protein sequence ID" value="NNJ27241.1"/>
    <property type="molecule type" value="Genomic_DNA"/>
</dbReference>
<protein>
    <submittedName>
        <fullName evidence="2">Uncharacterized protein</fullName>
    </submittedName>
</protein>
<reference evidence="2 3" key="1">
    <citation type="journal article" date="2020" name="Syst. Appl. Microbiol.">
        <title>Alienimonas chondri sp. nov., a novel planctomycete isolated from the biofilm of the red alga Chondrus crispus.</title>
        <authorList>
            <person name="Vitorino I."/>
            <person name="Albuquerque L."/>
            <person name="Wiegand S."/>
            <person name="Kallscheuer N."/>
            <person name="da Costa M.S."/>
            <person name="Lobo-da-Cunha A."/>
            <person name="Jogler C."/>
            <person name="Lage O.M."/>
        </authorList>
    </citation>
    <scope>NUCLEOTIDE SEQUENCE [LARGE SCALE GENOMIC DNA]</scope>
    <source>
        <strain evidence="2 3">LzC2</strain>
    </source>
</reference>
<keyword evidence="1" id="KW-0732">Signal</keyword>
<evidence type="ECO:0000313" key="2">
    <source>
        <dbReference type="EMBL" id="NNJ27241.1"/>
    </source>
</evidence>
<accession>A0ABX1VKK4</accession>
<feature type="chain" id="PRO_5045500499" evidence="1">
    <location>
        <begin position="19"/>
        <end position="276"/>
    </location>
</feature>
<name>A0ABX1VKK4_9PLAN</name>
<proteinExistence type="predicted"/>
<evidence type="ECO:0000313" key="3">
    <source>
        <dbReference type="Proteomes" id="UP000609651"/>
    </source>
</evidence>
<feature type="signal peptide" evidence="1">
    <location>
        <begin position="1"/>
        <end position="18"/>
    </location>
</feature>
<evidence type="ECO:0000256" key="1">
    <source>
        <dbReference type="SAM" id="SignalP"/>
    </source>
</evidence>